<dbReference type="Pfam" id="PF01612">
    <property type="entry name" value="DNA_pol_A_exo1"/>
    <property type="match status" value="1"/>
</dbReference>
<dbReference type="PANTHER" id="PTHR12124:SF47">
    <property type="entry name" value="EXOSOME COMPONENT 10"/>
    <property type="match status" value="1"/>
</dbReference>
<evidence type="ECO:0000256" key="1">
    <source>
        <dbReference type="ARBA" id="ARBA00004123"/>
    </source>
</evidence>
<dbReference type="InterPro" id="IPR002562">
    <property type="entry name" value="3'-5'_exonuclease_dom"/>
</dbReference>
<dbReference type="GO" id="GO:0000176">
    <property type="term" value="C:nuclear exosome (RNase complex)"/>
    <property type="evidence" value="ECO:0007669"/>
    <property type="project" value="TreeGrafter"/>
</dbReference>
<dbReference type="AlphaFoldDB" id="A0A8C9G8E7"/>
<keyword evidence="6" id="KW-1185">Reference proteome</keyword>
<dbReference type="InterPro" id="IPR045092">
    <property type="entry name" value="Rrp6-like"/>
</dbReference>
<dbReference type="Gene3D" id="3.30.420.10">
    <property type="entry name" value="Ribonuclease H-like superfamily/Ribonuclease H"/>
    <property type="match status" value="1"/>
</dbReference>
<dbReference type="Proteomes" id="UP000694416">
    <property type="component" value="Unplaced"/>
</dbReference>
<evidence type="ECO:0000256" key="2">
    <source>
        <dbReference type="ARBA" id="ARBA00023242"/>
    </source>
</evidence>
<dbReference type="GO" id="GO:0071037">
    <property type="term" value="P:nuclear polyadenylation-dependent snRNA catabolic process"/>
    <property type="evidence" value="ECO:0007669"/>
    <property type="project" value="TreeGrafter"/>
</dbReference>
<dbReference type="InterPro" id="IPR002121">
    <property type="entry name" value="HRDC_dom"/>
</dbReference>
<dbReference type="InterPro" id="IPR010997">
    <property type="entry name" value="HRDC-like_sf"/>
</dbReference>
<feature type="region of interest" description="Disordered" evidence="3">
    <location>
        <begin position="173"/>
        <end position="234"/>
    </location>
</feature>
<evidence type="ECO:0000313" key="5">
    <source>
        <dbReference type="Ensembl" id="ENSPTEP00000000816.1"/>
    </source>
</evidence>
<dbReference type="GO" id="GO:0071044">
    <property type="term" value="P:histone mRNA catabolic process"/>
    <property type="evidence" value="ECO:0007669"/>
    <property type="project" value="TreeGrafter"/>
</dbReference>
<reference evidence="5" key="2">
    <citation type="submission" date="2025-09" db="UniProtKB">
        <authorList>
            <consortium name="Ensembl"/>
        </authorList>
    </citation>
    <scope>IDENTIFICATION</scope>
</reference>
<feature type="region of interest" description="Disordered" evidence="3">
    <location>
        <begin position="265"/>
        <end position="291"/>
    </location>
</feature>
<dbReference type="PROSITE" id="PS50967">
    <property type="entry name" value="HRDC"/>
    <property type="match status" value="1"/>
</dbReference>
<dbReference type="GO" id="GO:0000175">
    <property type="term" value="F:3'-5'-RNA exonuclease activity"/>
    <property type="evidence" value="ECO:0007669"/>
    <property type="project" value="InterPro"/>
</dbReference>
<dbReference type="InterPro" id="IPR012337">
    <property type="entry name" value="RNaseH-like_sf"/>
</dbReference>
<dbReference type="SUPFAM" id="SSF47819">
    <property type="entry name" value="HRDC-like"/>
    <property type="match status" value="1"/>
</dbReference>
<evidence type="ECO:0000259" key="4">
    <source>
        <dbReference type="PROSITE" id="PS50967"/>
    </source>
</evidence>
<dbReference type="SUPFAM" id="SSF53098">
    <property type="entry name" value="Ribonuclease H-like"/>
    <property type="match status" value="1"/>
</dbReference>
<feature type="compositionally biased region" description="Basic and acidic residues" evidence="3">
    <location>
        <begin position="206"/>
        <end position="230"/>
    </location>
</feature>
<dbReference type="InterPro" id="IPR036397">
    <property type="entry name" value="RNaseH_sf"/>
</dbReference>
<sequence length="1105" mass="128144">MEHCSKKIEELVKKKVDLVAEGGENNGDQTLIVKLLSNVIDLVKLSSKYQFNSMYKMDEFISANEIEVNDISNDLLLMVYDLLMYSCNYESRKNIQNICNNDYTALKNNYDTVSTALNELISISQEHYKCFQLTDKKGESILKSETTTVKNNEESMCLINTNHSLNENNKEIKKRKIPDDDDNNDHINNYEQKKKKKSNSKSKSNHNKDNIDEKYNIDNKDNVTENDTNRKVGNNLNKKETNEIYNILFKNKILKIDNRDLEDVQKEGQGKNSRTKKRNKNFANNAIEKESYDADAQNVTNNNTIDSSNEPNKIQNTWMYLINNYANFFIPRIVQKYNMKVPLDIELTQAMEYQEKFITRKKKLLHYKHLYICNNLNHVSCIDIINDTFNTDVVENDSNIQNEEKKKMDTAVGHNDMDDITLNVVSSSDNLKKTYSTTHNEIEKKQECMFKNNMDNVSLEFTLNELYDIDVSDYLYRKMDLQFFDKLLKKLNISFNKCKYASMDLPHPYKHEIYFIVTSYNNLSKNILKFVELKTELVKPSVVINAKEYKLINNKNGIVETIELIKNNCDKISLMVILNYKNTYYPFTFFVLIGTEHINFIIDATNVFEWMYLLNEITTNPNILKITHKCEQAILYLQKDFSIYFVNLIDISICFEYLYSKKSLTYIIRNYFNTTVNSNDCDINMYERMNPCSVELIEEIKDSFHYLYFLFDYVISDLYYNYVYYVNTSAKNETTTNNSDDTVTIRNNNEETGKNYSDKIRSEKNDAYDVVLSLPSSPIDVVTSFNLKYNKNAYTYFDHIKFDMSEEEKESAKEYIKLVFVQSNIKCLEKFKIEDVTNMKKTKEQITAIIHESYHPVYNDKLMVKLLQFREELAKKYDERPDSLINLYSVISILLNTPTSIFELKKNIFPLSTILEENLEKIIQLIIQHNMKKKTKLFFLKKLLQNNEKSDNELYDNRMMYSDVNARGGTPRDDISCCKSGVVSVGTSQSSNNYVDSFNFHNMYFQITSKESFHDPCFIHKLCTVDKGLDGGGLDGSGMDGSGLDGSGLDGSGLDRSCLGGNGLDGTDLDGTDLDGNGLDGNGLDGNGLCDDILYKMKLREGHME</sequence>
<dbReference type="InterPro" id="IPR044876">
    <property type="entry name" value="HRDC_dom_sf"/>
</dbReference>
<feature type="domain" description="HRDC" evidence="4">
    <location>
        <begin position="856"/>
        <end position="936"/>
    </location>
</feature>
<dbReference type="GO" id="GO:0000166">
    <property type="term" value="F:nucleotide binding"/>
    <property type="evidence" value="ECO:0007669"/>
    <property type="project" value="InterPro"/>
</dbReference>
<dbReference type="GO" id="GO:0071039">
    <property type="term" value="P:nuclear polyadenylation-dependent CUT catabolic process"/>
    <property type="evidence" value="ECO:0007669"/>
    <property type="project" value="TreeGrafter"/>
</dbReference>
<name>A0A8C9G8E7_9PRIM</name>
<dbReference type="GO" id="GO:0000467">
    <property type="term" value="P:exonucleolytic trimming to generate mature 3'-end of 5.8S rRNA from tricistronic rRNA transcript (SSU-rRNA, 5.8S rRNA, LSU-rRNA)"/>
    <property type="evidence" value="ECO:0007669"/>
    <property type="project" value="InterPro"/>
</dbReference>
<dbReference type="GO" id="GO:0071051">
    <property type="term" value="P:poly(A)-dependent snoRNA 3'-end processing"/>
    <property type="evidence" value="ECO:0007669"/>
    <property type="project" value="TreeGrafter"/>
</dbReference>
<accession>A0A8C9G8E7</accession>
<reference evidence="5" key="1">
    <citation type="submission" date="2025-08" db="UniProtKB">
        <authorList>
            <consortium name="Ensembl"/>
        </authorList>
    </citation>
    <scope>IDENTIFICATION</scope>
</reference>
<dbReference type="GO" id="GO:0071038">
    <property type="term" value="P:TRAMP-dependent tRNA surveillance pathway"/>
    <property type="evidence" value="ECO:0007669"/>
    <property type="project" value="TreeGrafter"/>
</dbReference>
<dbReference type="Ensembl" id="ENSPTET00000001220.1">
    <property type="protein sequence ID" value="ENSPTEP00000000816.1"/>
    <property type="gene ID" value="ENSPTEG00000000928.1"/>
</dbReference>
<dbReference type="PANTHER" id="PTHR12124">
    <property type="entry name" value="POLYMYOSITIS/SCLERODERMA AUTOANTIGEN-RELATED"/>
    <property type="match status" value="1"/>
</dbReference>
<feature type="compositionally biased region" description="Basic residues" evidence="3">
    <location>
        <begin position="193"/>
        <end position="205"/>
    </location>
</feature>
<dbReference type="Gene3D" id="1.10.150.80">
    <property type="entry name" value="HRDC domain"/>
    <property type="match status" value="1"/>
</dbReference>
<dbReference type="GO" id="GO:0071036">
    <property type="term" value="P:nuclear polyadenylation-dependent snoRNA catabolic process"/>
    <property type="evidence" value="ECO:0007669"/>
    <property type="project" value="TreeGrafter"/>
</dbReference>
<evidence type="ECO:0000313" key="6">
    <source>
        <dbReference type="Proteomes" id="UP000694416"/>
    </source>
</evidence>
<proteinExistence type="predicted"/>
<comment type="subcellular location">
    <subcellularLocation>
        <location evidence="1">Nucleus</location>
    </subcellularLocation>
</comment>
<evidence type="ECO:0000256" key="3">
    <source>
        <dbReference type="SAM" id="MobiDB-lite"/>
    </source>
</evidence>
<dbReference type="GO" id="GO:0005730">
    <property type="term" value="C:nucleolus"/>
    <property type="evidence" value="ECO:0007669"/>
    <property type="project" value="TreeGrafter"/>
</dbReference>
<dbReference type="GO" id="GO:0071035">
    <property type="term" value="P:nuclear polyadenylation-dependent rRNA catabolic process"/>
    <property type="evidence" value="ECO:0007669"/>
    <property type="project" value="TreeGrafter"/>
</dbReference>
<dbReference type="GO" id="GO:0071040">
    <property type="term" value="P:nuclear polyadenylation-dependent antisense transcript catabolic process"/>
    <property type="evidence" value="ECO:0007669"/>
    <property type="project" value="TreeGrafter"/>
</dbReference>
<keyword evidence="2" id="KW-0539">Nucleus</keyword>
<organism evidence="5 6">
    <name type="scientific">Piliocolobus tephrosceles</name>
    <name type="common">Ugandan red Colobus</name>
    <dbReference type="NCBI Taxonomy" id="591936"/>
    <lineage>
        <taxon>Eukaryota</taxon>
        <taxon>Metazoa</taxon>
        <taxon>Chordata</taxon>
        <taxon>Craniata</taxon>
        <taxon>Vertebrata</taxon>
        <taxon>Euteleostomi</taxon>
        <taxon>Mammalia</taxon>
        <taxon>Eutheria</taxon>
        <taxon>Euarchontoglires</taxon>
        <taxon>Primates</taxon>
        <taxon>Haplorrhini</taxon>
        <taxon>Catarrhini</taxon>
        <taxon>Cercopithecidae</taxon>
        <taxon>Colobinae</taxon>
        <taxon>Piliocolobus</taxon>
    </lineage>
</organism>
<protein>
    <recommendedName>
        <fullName evidence="4">HRDC domain-containing protein</fullName>
    </recommendedName>
</protein>
<dbReference type="GO" id="GO:0003727">
    <property type="term" value="F:single-stranded RNA binding"/>
    <property type="evidence" value="ECO:0007669"/>
    <property type="project" value="TreeGrafter"/>
</dbReference>